<dbReference type="Gene3D" id="1.10.20.10">
    <property type="entry name" value="Histone, subunit A"/>
    <property type="match status" value="1"/>
</dbReference>
<evidence type="ECO:0000313" key="5">
    <source>
        <dbReference type="EMBL" id="EAS03716.2"/>
    </source>
</evidence>
<feature type="compositionally biased region" description="Basic and acidic residues" evidence="3">
    <location>
        <begin position="102"/>
        <end position="114"/>
    </location>
</feature>
<dbReference type="CDD" id="cd22906">
    <property type="entry name" value="HFD_DRAP1"/>
    <property type="match status" value="1"/>
</dbReference>
<evidence type="ECO:0000313" key="6">
    <source>
        <dbReference type="Proteomes" id="UP000009168"/>
    </source>
</evidence>
<dbReference type="RefSeq" id="XP_001023961.2">
    <property type="nucleotide sequence ID" value="XM_001023961.3"/>
</dbReference>
<gene>
    <name evidence="5" type="ORF">TTHERM_00474790</name>
</gene>
<evidence type="ECO:0000259" key="4">
    <source>
        <dbReference type="Pfam" id="PF00808"/>
    </source>
</evidence>
<evidence type="ECO:0000256" key="1">
    <source>
        <dbReference type="ARBA" id="ARBA00004123"/>
    </source>
</evidence>
<sequence length="163" mass="19045">MKKKKNQPKFPIARIKKIVQENQDIGKICKTIPYILSRSLELFLEDILQQTVQVCKDYDLNKVQPPALKKAIELSKYNFIEKSLEGVEDLENSKLLKRKKSQSKEQDPLEPKIEKKLKRGRSKKEDNHVGKQDSKKSIPTINIDDDDEDDDDDEYVQEEDEDD</sequence>
<dbReference type="GO" id="GO:0005634">
    <property type="term" value="C:nucleus"/>
    <property type="evidence" value="ECO:0007669"/>
    <property type="project" value="UniProtKB-SubCell"/>
</dbReference>
<dbReference type="eggNOG" id="KOG1659">
    <property type="taxonomic scope" value="Eukaryota"/>
</dbReference>
<dbReference type="GO" id="GO:0001046">
    <property type="term" value="F:core promoter sequence-specific DNA binding"/>
    <property type="evidence" value="ECO:0007669"/>
    <property type="project" value="TreeGrafter"/>
</dbReference>
<keyword evidence="2" id="KW-0539">Nucleus</keyword>
<keyword evidence="6" id="KW-1185">Reference proteome</keyword>
<dbReference type="STRING" id="312017.I7MHX5"/>
<dbReference type="GO" id="GO:0016251">
    <property type="term" value="F:RNA polymerase II general transcription initiation factor activity"/>
    <property type="evidence" value="ECO:0007669"/>
    <property type="project" value="TreeGrafter"/>
</dbReference>
<dbReference type="KEGG" id="tet:TTHERM_00474790"/>
<dbReference type="GO" id="GO:0046982">
    <property type="term" value="F:protein heterodimerization activity"/>
    <property type="evidence" value="ECO:0007669"/>
    <property type="project" value="InterPro"/>
</dbReference>
<reference evidence="6" key="1">
    <citation type="journal article" date="2006" name="PLoS Biol.">
        <title>Macronuclear genome sequence of the ciliate Tetrahymena thermophila, a model eukaryote.</title>
        <authorList>
            <person name="Eisen J.A."/>
            <person name="Coyne R.S."/>
            <person name="Wu M."/>
            <person name="Wu D."/>
            <person name="Thiagarajan M."/>
            <person name="Wortman J.R."/>
            <person name="Badger J.H."/>
            <person name="Ren Q."/>
            <person name="Amedeo P."/>
            <person name="Jones K.M."/>
            <person name="Tallon L.J."/>
            <person name="Delcher A.L."/>
            <person name="Salzberg S.L."/>
            <person name="Silva J.C."/>
            <person name="Haas B.J."/>
            <person name="Majoros W.H."/>
            <person name="Farzad M."/>
            <person name="Carlton J.M."/>
            <person name="Smith R.K. Jr."/>
            <person name="Garg J."/>
            <person name="Pearlman R.E."/>
            <person name="Karrer K.M."/>
            <person name="Sun L."/>
            <person name="Manning G."/>
            <person name="Elde N.C."/>
            <person name="Turkewitz A.P."/>
            <person name="Asai D.J."/>
            <person name="Wilkes D.E."/>
            <person name="Wang Y."/>
            <person name="Cai H."/>
            <person name="Collins K."/>
            <person name="Stewart B.A."/>
            <person name="Lee S.R."/>
            <person name="Wilamowska K."/>
            <person name="Weinberg Z."/>
            <person name="Ruzzo W.L."/>
            <person name="Wloga D."/>
            <person name="Gaertig J."/>
            <person name="Frankel J."/>
            <person name="Tsao C.-C."/>
            <person name="Gorovsky M.A."/>
            <person name="Keeling P.J."/>
            <person name="Waller R.F."/>
            <person name="Patron N.J."/>
            <person name="Cherry J.M."/>
            <person name="Stover N.A."/>
            <person name="Krieger C.J."/>
            <person name="del Toro C."/>
            <person name="Ryder H.F."/>
            <person name="Williamson S.C."/>
            <person name="Barbeau R.A."/>
            <person name="Hamilton E.P."/>
            <person name="Orias E."/>
        </authorList>
    </citation>
    <scope>NUCLEOTIDE SEQUENCE [LARGE SCALE GENOMIC DNA]</scope>
    <source>
        <strain evidence="6">SB210</strain>
    </source>
</reference>
<proteinExistence type="predicted"/>
<dbReference type="EMBL" id="GG662472">
    <property type="protein sequence ID" value="EAS03716.2"/>
    <property type="molecule type" value="Genomic_DNA"/>
</dbReference>
<dbReference type="OrthoDB" id="303239at2759"/>
<feature type="compositionally biased region" description="Acidic residues" evidence="3">
    <location>
        <begin position="143"/>
        <end position="163"/>
    </location>
</feature>
<dbReference type="InterPro" id="IPR050568">
    <property type="entry name" value="Transcr_DNA_Rep_Reg"/>
</dbReference>
<dbReference type="GeneID" id="7841963"/>
<accession>I7MHX5</accession>
<comment type="subcellular location">
    <subcellularLocation>
        <location evidence="1">Nucleus</location>
    </subcellularLocation>
</comment>
<dbReference type="AlphaFoldDB" id="I7MHX5"/>
<dbReference type="SUPFAM" id="SSF47113">
    <property type="entry name" value="Histone-fold"/>
    <property type="match status" value="1"/>
</dbReference>
<dbReference type="InterPro" id="IPR009072">
    <property type="entry name" value="Histone-fold"/>
</dbReference>
<dbReference type="PANTHER" id="PTHR10252">
    <property type="entry name" value="HISTONE-LIKE TRANSCRIPTION FACTOR CCAAT-RELATED"/>
    <property type="match status" value="1"/>
</dbReference>
<dbReference type="InParanoid" id="I7MHX5"/>
<dbReference type="HOGENOM" id="CLU_1630378_0_0_1"/>
<dbReference type="PANTHER" id="PTHR10252:SF5">
    <property type="entry name" value="DR1-ASSOCIATED COREPRESSOR"/>
    <property type="match status" value="1"/>
</dbReference>
<name>I7MHX5_TETTS</name>
<evidence type="ECO:0000256" key="2">
    <source>
        <dbReference type="ARBA" id="ARBA00023242"/>
    </source>
</evidence>
<dbReference type="Proteomes" id="UP000009168">
    <property type="component" value="Unassembled WGS sequence"/>
</dbReference>
<dbReference type="Pfam" id="PF00808">
    <property type="entry name" value="CBFD_NFYB_HMF"/>
    <property type="match status" value="1"/>
</dbReference>
<dbReference type="OMA" id="KGFQQDE"/>
<dbReference type="InterPro" id="IPR003958">
    <property type="entry name" value="CBFA_NFYB_domain"/>
</dbReference>
<feature type="domain" description="Transcription factor CBF/NF-Y/archaeal histone" evidence="4">
    <location>
        <begin position="9"/>
        <end position="58"/>
    </location>
</feature>
<organism evidence="5 6">
    <name type="scientific">Tetrahymena thermophila (strain SB210)</name>
    <dbReference type="NCBI Taxonomy" id="312017"/>
    <lineage>
        <taxon>Eukaryota</taxon>
        <taxon>Sar</taxon>
        <taxon>Alveolata</taxon>
        <taxon>Ciliophora</taxon>
        <taxon>Intramacronucleata</taxon>
        <taxon>Oligohymenophorea</taxon>
        <taxon>Hymenostomatida</taxon>
        <taxon>Tetrahymenina</taxon>
        <taxon>Tetrahymenidae</taxon>
        <taxon>Tetrahymena</taxon>
    </lineage>
</organism>
<protein>
    <submittedName>
        <fullName evidence="5">Histone-like transcription factor and archaeal histone protein</fullName>
    </submittedName>
</protein>
<evidence type="ECO:0000256" key="3">
    <source>
        <dbReference type="SAM" id="MobiDB-lite"/>
    </source>
</evidence>
<feature type="region of interest" description="Disordered" evidence="3">
    <location>
        <begin position="95"/>
        <end position="163"/>
    </location>
</feature>
<feature type="compositionally biased region" description="Basic and acidic residues" evidence="3">
    <location>
        <begin position="123"/>
        <end position="136"/>
    </location>
</feature>